<evidence type="ECO:0000256" key="2">
    <source>
        <dbReference type="ARBA" id="ARBA00008821"/>
    </source>
</evidence>
<gene>
    <name evidence="8" type="primary">pyrP</name>
    <name evidence="8" type="ORF">EUAN_11960</name>
</gene>
<keyword evidence="4 7" id="KW-0812">Transmembrane</keyword>
<dbReference type="PANTHER" id="PTHR42810">
    <property type="entry name" value="PURINE PERMEASE C1399.01C-RELATED"/>
    <property type="match status" value="1"/>
</dbReference>
<evidence type="ECO:0000256" key="5">
    <source>
        <dbReference type="ARBA" id="ARBA00022989"/>
    </source>
</evidence>
<name>A0A1S1V7R1_9FIRM</name>
<comment type="caution">
    <text evidence="8">The sequence shown here is derived from an EMBL/GenBank/DDBJ whole genome shotgun (WGS) entry which is preliminary data.</text>
</comment>
<feature type="transmembrane region" description="Helical" evidence="7">
    <location>
        <begin position="96"/>
        <end position="116"/>
    </location>
</feature>
<comment type="subcellular location">
    <subcellularLocation>
        <location evidence="1">Membrane</location>
        <topology evidence="1">Multi-pass membrane protein</topology>
    </subcellularLocation>
</comment>
<feature type="transmembrane region" description="Helical" evidence="7">
    <location>
        <begin position="363"/>
        <end position="380"/>
    </location>
</feature>
<feature type="transmembrane region" description="Helical" evidence="7">
    <location>
        <begin position="329"/>
        <end position="351"/>
    </location>
</feature>
<evidence type="ECO:0000256" key="3">
    <source>
        <dbReference type="ARBA" id="ARBA00022448"/>
    </source>
</evidence>
<dbReference type="STRING" id="39480.EUAN_11960"/>
<feature type="transmembrane region" description="Helical" evidence="7">
    <location>
        <begin position="400"/>
        <end position="417"/>
    </location>
</feature>
<keyword evidence="9" id="KW-1185">Reference proteome</keyword>
<feature type="transmembrane region" description="Helical" evidence="7">
    <location>
        <begin position="74"/>
        <end position="90"/>
    </location>
</feature>
<keyword evidence="5 7" id="KW-1133">Transmembrane helix</keyword>
<dbReference type="RefSeq" id="WP_211266291.1">
    <property type="nucleotide sequence ID" value="NZ_MKIE01000003.1"/>
</dbReference>
<dbReference type="PROSITE" id="PS01116">
    <property type="entry name" value="XANTH_URACIL_PERMASE"/>
    <property type="match status" value="1"/>
</dbReference>
<accession>A0A1S1V7R1</accession>
<dbReference type="Proteomes" id="UP000180254">
    <property type="component" value="Unassembled WGS sequence"/>
</dbReference>
<evidence type="ECO:0000313" key="8">
    <source>
        <dbReference type="EMBL" id="OHW62631.1"/>
    </source>
</evidence>
<proteinExistence type="inferred from homology"/>
<evidence type="ECO:0000256" key="1">
    <source>
        <dbReference type="ARBA" id="ARBA00004141"/>
    </source>
</evidence>
<dbReference type="EMBL" id="MKIE01000003">
    <property type="protein sequence ID" value="OHW62631.1"/>
    <property type="molecule type" value="Genomic_DNA"/>
</dbReference>
<dbReference type="Pfam" id="PF00860">
    <property type="entry name" value="Xan_ur_permease"/>
    <property type="match status" value="1"/>
</dbReference>
<sequence length="427" mass="44769">MLNEELPKNASLSQMEGVTNAGKRLVMGLQHVIAMFGATVLVPMLTGLNPSVALFCAGVGTFIFHVCTKRKVPVFLGSSFAFIPVIQMVGKQYGDLAYAQGGIIVAGLIYVLLSLMVKIFGEEKVTSFFPPVVTGPMIIVIGLVLSPVAVEMASSNWMVSGVVLLTVIAVSIFAKGFFKVIPILAGVGVGYALSMALGYVDYGPIMNADIFSMPAFTMPKFSLGAVALITPIVLATFMEHIGDITTNGAVVGKNFLKDPGLDRTLLGDGLATIFAGFVGGPANTTYGENTSVLAVTKVYDPSILRIAATIAILLSFLGKFGAILQTIPIAVMGGVSIVLFSMIASVGMRTISSANIDYSDNRNLIISGLILVAGIGTELLKANPEFTGTIGIRITENIQIVGLSLAAIIGVLTNKLLPETKKEVEPS</sequence>
<dbReference type="NCBIfam" id="TIGR00801">
    <property type="entry name" value="ncs2"/>
    <property type="match status" value="1"/>
</dbReference>
<keyword evidence="6 7" id="KW-0472">Membrane</keyword>
<dbReference type="InterPro" id="IPR006042">
    <property type="entry name" value="Xan_ur_permease"/>
</dbReference>
<evidence type="ECO:0000256" key="4">
    <source>
        <dbReference type="ARBA" id="ARBA00022692"/>
    </source>
</evidence>
<evidence type="ECO:0000313" key="9">
    <source>
        <dbReference type="Proteomes" id="UP000180254"/>
    </source>
</evidence>
<protein>
    <submittedName>
        <fullName evidence="8">Uracil permease</fullName>
    </submittedName>
</protein>
<feature type="transmembrane region" description="Helical" evidence="7">
    <location>
        <begin position="156"/>
        <end position="174"/>
    </location>
</feature>
<dbReference type="InterPro" id="IPR006043">
    <property type="entry name" value="NCS2"/>
</dbReference>
<dbReference type="GO" id="GO:0042907">
    <property type="term" value="F:xanthine transmembrane transporter activity"/>
    <property type="evidence" value="ECO:0007669"/>
    <property type="project" value="TreeGrafter"/>
</dbReference>
<evidence type="ECO:0000256" key="7">
    <source>
        <dbReference type="SAM" id="Phobius"/>
    </source>
</evidence>
<feature type="transmembrane region" description="Helical" evidence="7">
    <location>
        <begin position="128"/>
        <end position="150"/>
    </location>
</feature>
<reference evidence="8 9" key="1">
    <citation type="submission" date="2016-09" db="EMBL/GenBank/DDBJ databases">
        <title>Genome sequence of Eubacterium angustum.</title>
        <authorList>
            <person name="Poehlein A."/>
            <person name="Daniel R."/>
        </authorList>
    </citation>
    <scope>NUCLEOTIDE SEQUENCE [LARGE SCALE GENOMIC DNA]</scope>
    <source>
        <strain evidence="8 9">DSM 1989</strain>
    </source>
</reference>
<dbReference type="PANTHER" id="PTHR42810:SF2">
    <property type="entry name" value="PURINE PERMEASE C1399.01C-RELATED"/>
    <property type="match status" value="1"/>
</dbReference>
<keyword evidence="3" id="KW-0813">Transport</keyword>
<feature type="transmembrane region" description="Helical" evidence="7">
    <location>
        <begin position="181"/>
        <end position="200"/>
    </location>
</feature>
<dbReference type="GO" id="GO:0005886">
    <property type="term" value="C:plasma membrane"/>
    <property type="evidence" value="ECO:0007669"/>
    <property type="project" value="TreeGrafter"/>
</dbReference>
<comment type="similarity">
    <text evidence="2">Belongs to the nucleobase:cation symporter-2 (NCS2) (TC 2.A.40) family.</text>
</comment>
<dbReference type="AlphaFoldDB" id="A0A1S1V7R1"/>
<evidence type="ECO:0000256" key="6">
    <source>
        <dbReference type="ARBA" id="ARBA00023136"/>
    </source>
</evidence>
<feature type="transmembrane region" description="Helical" evidence="7">
    <location>
        <begin position="220"/>
        <end position="238"/>
    </location>
</feature>
<feature type="transmembrane region" description="Helical" evidence="7">
    <location>
        <begin position="303"/>
        <end position="323"/>
    </location>
</feature>
<organism evidence="8 9">
    <name type="scientific">Andreesenia angusta</name>
    <dbReference type="NCBI Taxonomy" id="39480"/>
    <lineage>
        <taxon>Bacteria</taxon>
        <taxon>Bacillati</taxon>
        <taxon>Bacillota</taxon>
        <taxon>Tissierellia</taxon>
        <taxon>Tissierellales</taxon>
        <taxon>Gottschalkiaceae</taxon>
        <taxon>Andreesenia</taxon>
    </lineage>
</organism>
<feature type="transmembrane region" description="Helical" evidence="7">
    <location>
        <begin position="51"/>
        <end position="67"/>
    </location>
</feature>